<protein>
    <submittedName>
        <fullName evidence="5">Uncharacterized protein</fullName>
    </submittedName>
</protein>
<evidence type="ECO:0000259" key="4">
    <source>
        <dbReference type="Pfam" id="PF26591"/>
    </source>
</evidence>
<dbReference type="InterPro" id="IPR058499">
    <property type="entry name" value="DUF8186"/>
</dbReference>
<evidence type="ECO:0000259" key="2">
    <source>
        <dbReference type="Pfam" id="PF26589"/>
    </source>
</evidence>
<dbReference type="Proteomes" id="UP001596407">
    <property type="component" value="Unassembled WGS sequence"/>
</dbReference>
<feature type="transmembrane region" description="Helical" evidence="1">
    <location>
        <begin position="154"/>
        <end position="177"/>
    </location>
</feature>
<feature type="transmembrane region" description="Helical" evidence="1">
    <location>
        <begin position="66"/>
        <end position="89"/>
    </location>
</feature>
<accession>A0ABD5WFN5</accession>
<keyword evidence="6" id="KW-1185">Reference proteome</keyword>
<dbReference type="Pfam" id="PF26590">
    <property type="entry name" value="DUF8186_M"/>
    <property type="match status" value="1"/>
</dbReference>
<gene>
    <name evidence="5" type="ORF">ACFQJ6_03810</name>
</gene>
<evidence type="ECO:0000256" key="1">
    <source>
        <dbReference type="SAM" id="Phobius"/>
    </source>
</evidence>
<proteinExistence type="predicted"/>
<dbReference type="AlphaFoldDB" id="A0ABD5WFN5"/>
<evidence type="ECO:0000313" key="6">
    <source>
        <dbReference type="Proteomes" id="UP001596407"/>
    </source>
</evidence>
<feature type="transmembrane region" description="Helical" evidence="1">
    <location>
        <begin position="740"/>
        <end position="758"/>
    </location>
</feature>
<comment type="caution">
    <text evidence="5">The sequence shown here is derived from an EMBL/GenBank/DDBJ whole genome shotgun (WGS) entry which is preliminary data.</text>
</comment>
<keyword evidence="1" id="KW-1133">Transmembrane helix</keyword>
<evidence type="ECO:0000259" key="3">
    <source>
        <dbReference type="Pfam" id="PF26590"/>
    </source>
</evidence>
<keyword evidence="1" id="KW-0812">Transmembrane</keyword>
<evidence type="ECO:0000313" key="5">
    <source>
        <dbReference type="EMBL" id="MFC7079407.1"/>
    </source>
</evidence>
<feature type="domain" description="DUF8186" evidence="3">
    <location>
        <begin position="472"/>
        <end position="624"/>
    </location>
</feature>
<sequence length="774" mass="83353">MIQRHASSDEHSASVSTTNRLRLRQVGVAAVVVLVVASLVATPVAADGEKEKNPMCGTVISGVFNFLIQFSVWIGGAGGFATVMVTKALESLPYLGQEQRKLLKNTRGRSIRAGLTVFLAGPAFTIFVDMTGVPIAAASNSSPSNPGPMHSGRILLVALVLVASVTAVATGAVGGGFDQPVGNETYGLGNKTAVLWSLDTDTTASNVSNDTTVSNRTAAGNQSMVEAMVNATDYTWSQSPDLPRQWNRRAWAALARNFSTTRSRSVAPSNASRESVSVAGTGGVRDAHATIARVQPATHVFVDEATRRTMLARDGRVFGLVDYRVEPPTDDTDASDGRTVEWTVASHEIAAVCVLQGVAESRASCDRPGSRIGRTDGSHVVNVSYEALGYGGRNTTVVLAARIDVEYVKTVRERHSETYEECREVRTPAGTVTKCDEETQTWWTETTTRPTQEVVVTDSMSEVSFYRLRSAVRYARYPDGDMGVVVQSSHRWTGVNVSGQGVVPTRWRFYTARNPAWDEFQTATSDGVAYWESGVRPVRTYAFPADVHPRGYSDTDTGSGSGVVVEAVLDGETAGSPAAAIPDAVDVDVVAGEYETTRTLAVRADEFTPTVRVRGLVGGVESEVVNLSATTGVRRVRRSNLSAAVVESNATHATVRVELRGNATGRPIDLRDRDGHVVVAGHRVNTNASGVVLVSVEKAPSVGVRYRPAPWWSETPAFTGSRVRVHPGSRFFSIQVQAELWTRILGFLTPVVFVLYLVDQLPGAQTWPPWSRRR</sequence>
<organism evidence="5 6">
    <name type="scientific">Halorussus caseinilyticus</name>
    <dbReference type="NCBI Taxonomy" id="3034025"/>
    <lineage>
        <taxon>Archaea</taxon>
        <taxon>Methanobacteriati</taxon>
        <taxon>Methanobacteriota</taxon>
        <taxon>Stenosarchaea group</taxon>
        <taxon>Halobacteria</taxon>
        <taxon>Halobacteriales</taxon>
        <taxon>Haladaptataceae</taxon>
        <taxon>Halorussus</taxon>
    </lineage>
</organism>
<dbReference type="EMBL" id="JBHSZH010000003">
    <property type="protein sequence ID" value="MFC7079407.1"/>
    <property type="molecule type" value="Genomic_DNA"/>
</dbReference>
<feature type="domain" description="DUF8186" evidence="4">
    <location>
        <begin position="636"/>
        <end position="722"/>
    </location>
</feature>
<dbReference type="InterPro" id="IPR058910">
    <property type="entry name" value="DUF8186_M"/>
</dbReference>
<dbReference type="RefSeq" id="WP_382208874.1">
    <property type="nucleotide sequence ID" value="NZ_JBHSZH010000003.1"/>
</dbReference>
<keyword evidence="1" id="KW-0472">Membrane</keyword>
<dbReference type="InterPro" id="IPR058911">
    <property type="entry name" value="DUF8186_C"/>
</dbReference>
<feature type="domain" description="DUF8186" evidence="2">
    <location>
        <begin position="260"/>
        <end position="461"/>
    </location>
</feature>
<reference evidence="5 6" key="1">
    <citation type="journal article" date="2019" name="Int. J. Syst. Evol. Microbiol.">
        <title>The Global Catalogue of Microorganisms (GCM) 10K type strain sequencing project: providing services to taxonomists for standard genome sequencing and annotation.</title>
        <authorList>
            <consortium name="The Broad Institute Genomics Platform"/>
            <consortium name="The Broad Institute Genome Sequencing Center for Infectious Disease"/>
            <person name="Wu L."/>
            <person name="Ma J."/>
        </authorList>
    </citation>
    <scope>NUCLEOTIDE SEQUENCE [LARGE SCALE GENOMIC DNA]</scope>
    <source>
        <strain evidence="5 6">DT72</strain>
    </source>
</reference>
<feature type="transmembrane region" description="Helical" evidence="1">
    <location>
        <begin position="26"/>
        <end position="46"/>
    </location>
</feature>
<dbReference type="Pfam" id="PF26591">
    <property type="entry name" value="DUF8186_C"/>
    <property type="match status" value="1"/>
</dbReference>
<name>A0ABD5WFN5_9EURY</name>
<dbReference type="Pfam" id="PF26589">
    <property type="entry name" value="DUF8186"/>
    <property type="match status" value="1"/>
</dbReference>
<feature type="transmembrane region" description="Helical" evidence="1">
    <location>
        <begin position="110"/>
        <end position="134"/>
    </location>
</feature>